<evidence type="ECO:0008006" key="4">
    <source>
        <dbReference type="Google" id="ProtNLM"/>
    </source>
</evidence>
<organism evidence="2 3">
    <name type="scientific">Salibaculum griseiflavum</name>
    <dbReference type="NCBI Taxonomy" id="1914409"/>
    <lineage>
        <taxon>Bacteria</taxon>
        <taxon>Pseudomonadati</taxon>
        <taxon>Pseudomonadota</taxon>
        <taxon>Alphaproteobacteria</taxon>
        <taxon>Rhodobacterales</taxon>
        <taxon>Roseobacteraceae</taxon>
        <taxon>Salibaculum</taxon>
    </lineage>
</organism>
<dbReference type="Pfam" id="PF04488">
    <property type="entry name" value="Gly_transf_sug"/>
    <property type="match status" value="1"/>
</dbReference>
<sequence>MTISAAGGMIVAKGRTNRQGGRTMARKGIAGFRRSARADGRNVFFFWDDPSRLPADYKSNIKAMQALHPDWSVQLADDGIIAGLLARDHPEISEVYGDIRVPACRSDIARLAMLAAYGGWYLDADMSCREPLDSFGTDRPIVFRRDDTAGMKARFRTMNGILYMPPGHPLPHRMLAAVAAHIQDRRHLHDVLAFAGPKLLSDMVQETGVDDCEILSVKTHLRGRDPMFREIRGASSFSWRIQQCFGILPVAEPDWEVFPPQLRPEFVPIIKTFVAQFGLQAWLPELALRRPGYMRVEGFAELVRACGLQAYEQPVIGGRQASTTGG</sequence>
<dbReference type="OrthoDB" id="9802881at2"/>
<reference evidence="3" key="1">
    <citation type="submission" date="2018-05" db="EMBL/GenBank/DDBJ databases">
        <authorList>
            <person name="Du Z."/>
            <person name="Wang X."/>
        </authorList>
    </citation>
    <scope>NUCLEOTIDE SEQUENCE [LARGE SCALE GENOMIC DNA]</scope>
    <source>
        <strain evidence="3">WDS4C29</strain>
    </source>
</reference>
<keyword evidence="3" id="KW-1185">Reference proteome</keyword>
<name>A0A2V1P493_9RHOB</name>
<dbReference type="EMBL" id="QETF01000006">
    <property type="protein sequence ID" value="PWG17321.1"/>
    <property type="molecule type" value="Genomic_DNA"/>
</dbReference>
<evidence type="ECO:0000313" key="3">
    <source>
        <dbReference type="Proteomes" id="UP000245293"/>
    </source>
</evidence>
<proteinExistence type="predicted"/>
<dbReference type="AlphaFoldDB" id="A0A2V1P493"/>
<dbReference type="GO" id="GO:0000030">
    <property type="term" value="F:mannosyltransferase activity"/>
    <property type="evidence" value="ECO:0007669"/>
    <property type="project" value="TreeGrafter"/>
</dbReference>
<keyword evidence="1" id="KW-0808">Transferase</keyword>
<dbReference type="SUPFAM" id="SSF53448">
    <property type="entry name" value="Nucleotide-diphospho-sugar transferases"/>
    <property type="match status" value="1"/>
</dbReference>
<dbReference type="GO" id="GO:0016020">
    <property type="term" value="C:membrane"/>
    <property type="evidence" value="ECO:0007669"/>
    <property type="project" value="GOC"/>
</dbReference>
<dbReference type="Gene3D" id="3.90.550.20">
    <property type="match status" value="1"/>
</dbReference>
<evidence type="ECO:0000256" key="1">
    <source>
        <dbReference type="ARBA" id="ARBA00022679"/>
    </source>
</evidence>
<dbReference type="PANTHER" id="PTHR32385:SF15">
    <property type="entry name" value="INOSITOL PHOSPHOCERAMIDE MANNOSYLTRANSFERASE 1"/>
    <property type="match status" value="1"/>
</dbReference>
<comment type="caution">
    <text evidence="2">The sequence shown here is derived from an EMBL/GenBank/DDBJ whole genome shotgun (WGS) entry which is preliminary data.</text>
</comment>
<dbReference type="InterPro" id="IPR051706">
    <property type="entry name" value="Glycosyltransferase_domain"/>
</dbReference>
<evidence type="ECO:0000313" key="2">
    <source>
        <dbReference type="EMBL" id="PWG17321.1"/>
    </source>
</evidence>
<dbReference type="PANTHER" id="PTHR32385">
    <property type="entry name" value="MANNOSYL PHOSPHORYLINOSITOL CERAMIDE SYNTHASE"/>
    <property type="match status" value="1"/>
</dbReference>
<dbReference type="GO" id="GO:0051999">
    <property type="term" value="P:mannosyl-inositol phosphorylceramide biosynthetic process"/>
    <property type="evidence" value="ECO:0007669"/>
    <property type="project" value="TreeGrafter"/>
</dbReference>
<dbReference type="InterPro" id="IPR029044">
    <property type="entry name" value="Nucleotide-diphossugar_trans"/>
</dbReference>
<accession>A0A2V1P493</accession>
<gene>
    <name evidence="2" type="ORF">DFK10_08030</name>
</gene>
<protein>
    <recommendedName>
        <fullName evidence="4">Mannosyltransferase</fullName>
    </recommendedName>
</protein>
<dbReference type="Proteomes" id="UP000245293">
    <property type="component" value="Unassembled WGS sequence"/>
</dbReference>
<dbReference type="InterPro" id="IPR007577">
    <property type="entry name" value="GlycoTrfase_DXD_sugar-bd_CS"/>
</dbReference>